<feature type="region of interest" description="Disordered" evidence="1">
    <location>
        <begin position="493"/>
        <end position="526"/>
    </location>
</feature>
<organism evidence="2 3">
    <name type="scientific">Meira miltonrushii</name>
    <dbReference type="NCBI Taxonomy" id="1280837"/>
    <lineage>
        <taxon>Eukaryota</taxon>
        <taxon>Fungi</taxon>
        <taxon>Dikarya</taxon>
        <taxon>Basidiomycota</taxon>
        <taxon>Ustilaginomycotina</taxon>
        <taxon>Exobasidiomycetes</taxon>
        <taxon>Exobasidiales</taxon>
        <taxon>Brachybasidiaceae</taxon>
        <taxon>Meira</taxon>
    </lineage>
</organism>
<accession>A0A316V2V2</accession>
<dbReference type="AlphaFoldDB" id="A0A316V2V2"/>
<feature type="compositionally biased region" description="Pro residues" evidence="1">
    <location>
        <begin position="151"/>
        <end position="165"/>
    </location>
</feature>
<feature type="compositionally biased region" description="Basic and acidic residues" evidence="1">
    <location>
        <begin position="514"/>
        <end position="526"/>
    </location>
</feature>
<evidence type="ECO:0000256" key="1">
    <source>
        <dbReference type="SAM" id="MobiDB-lite"/>
    </source>
</evidence>
<dbReference type="RefSeq" id="XP_025352188.1">
    <property type="nucleotide sequence ID" value="XM_025499495.1"/>
</dbReference>
<dbReference type="Proteomes" id="UP000245771">
    <property type="component" value="Unassembled WGS sequence"/>
</dbReference>
<dbReference type="EMBL" id="KZ819606">
    <property type="protein sequence ID" value="PWN31886.1"/>
    <property type="molecule type" value="Genomic_DNA"/>
</dbReference>
<dbReference type="InParanoid" id="A0A316V2V2"/>
<protein>
    <submittedName>
        <fullName evidence="2">Uncharacterized protein</fullName>
    </submittedName>
</protein>
<dbReference type="GeneID" id="37021276"/>
<name>A0A316V2V2_9BASI</name>
<proteinExistence type="predicted"/>
<sequence length="631" mass="71689">MDILQTINANVNERSSTFPIYRGTENVPFASSSQVKLDQLENSYSAKTPLWNEVPLPIPRSSQKASPSTSARNIDSEVLIDRINDAVPFSEALEEKEFRPFYDLDEEDEMDFVSEKQRLNLQIFEQHLSQFSHTDENVFEESDLIGILPDEPLPLPPCGQQPTPPASKAKKPPAKRKSRAKAVKAESSKVVEELTERETVVEVEKPSSRPKPRRPTKKKSETSAKVEAESDVIPKPKPTAKRAKKSVKKAKEESTIEPDVHLEVPKILFTDMKNEQMQAQSLDDDDDFFFHKVKIAPKVQSKTHKVDGDDAILKLGIRDEKRPIYAPSEGTTSSDSVLEKLPKSQTKYFDPNLINPEEKAKMQKSLLYLANCPLCRAFWPALSEDKDGNIVNKSKRICKTATGPKRISHLHLCAKKYEQTYESVASLLRRDTITLDKNKRFERIKEMQEESVWAEHCGGNLPGTQVQSTVQKMLKSKKNWYKIEKYVRAKAQEEQELQAKEKSKRVRSRGNGGTDRETTMIEKPTKGSHKDVEKCYTLFGPSSFKNVSDNDAMEDVIWVDDSFASNYDHSDQACEMPFESICRARKRRRLLREGHVGTFTTSKSSLSTMGLLFGEQLAKAFKSKSSRYEEC</sequence>
<keyword evidence="3" id="KW-1185">Reference proteome</keyword>
<feature type="region of interest" description="Disordered" evidence="1">
    <location>
        <begin position="147"/>
        <end position="256"/>
    </location>
</feature>
<feature type="compositionally biased region" description="Basic residues" evidence="1">
    <location>
        <begin position="168"/>
        <end position="182"/>
    </location>
</feature>
<reference evidence="2 3" key="1">
    <citation type="journal article" date="2018" name="Mol. Biol. Evol.">
        <title>Broad Genomic Sampling Reveals a Smut Pathogenic Ancestry of the Fungal Clade Ustilaginomycotina.</title>
        <authorList>
            <person name="Kijpornyongpan T."/>
            <person name="Mondo S.J."/>
            <person name="Barry K."/>
            <person name="Sandor L."/>
            <person name="Lee J."/>
            <person name="Lipzen A."/>
            <person name="Pangilinan J."/>
            <person name="LaButti K."/>
            <person name="Hainaut M."/>
            <person name="Henrissat B."/>
            <person name="Grigoriev I.V."/>
            <person name="Spatafora J.W."/>
            <person name="Aime M.C."/>
        </authorList>
    </citation>
    <scope>NUCLEOTIDE SEQUENCE [LARGE SCALE GENOMIC DNA]</scope>
    <source>
        <strain evidence="2 3">MCA 3882</strain>
    </source>
</reference>
<gene>
    <name evidence="2" type="ORF">FA14DRAFT_162248</name>
</gene>
<dbReference type="OrthoDB" id="10408518at2759"/>
<evidence type="ECO:0000313" key="3">
    <source>
        <dbReference type="Proteomes" id="UP000245771"/>
    </source>
</evidence>
<feature type="compositionally biased region" description="Basic and acidic residues" evidence="1">
    <location>
        <begin position="183"/>
        <end position="207"/>
    </location>
</feature>
<evidence type="ECO:0000313" key="2">
    <source>
        <dbReference type="EMBL" id="PWN31886.1"/>
    </source>
</evidence>
<feature type="compositionally biased region" description="Basic residues" evidence="1">
    <location>
        <begin position="238"/>
        <end position="248"/>
    </location>
</feature>
<feature type="compositionally biased region" description="Basic and acidic residues" evidence="1">
    <location>
        <begin position="218"/>
        <end position="234"/>
    </location>
</feature>
<feature type="compositionally biased region" description="Basic residues" evidence="1">
    <location>
        <begin position="208"/>
        <end position="217"/>
    </location>
</feature>